<gene>
    <name evidence="2" type="ORF">SAMN05421803_12178</name>
</gene>
<evidence type="ECO:0000313" key="3">
    <source>
        <dbReference type="Proteomes" id="UP000184452"/>
    </source>
</evidence>
<dbReference type="Proteomes" id="UP000184452">
    <property type="component" value="Unassembled WGS sequence"/>
</dbReference>
<proteinExistence type="predicted"/>
<name>A0A1M6SYB9_9ACTN</name>
<feature type="region of interest" description="Disordered" evidence="1">
    <location>
        <begin position="50"/>
        <end position="84"/>
    </location>
</feature>
<dbReference type="RefSeq" id="WP_073382624.1">
    <property type="nucleotide sequence ID" value="NZ_FQZK01000021.1"/>
</dbReference>
<reference evidence="2 3" key="1">
    <citation type="submission" date="2016-11" db="EMBL/GenBank/DDBJ databases">
        <authorList>
            <person name="Jaros S."/>
            <person name="Januszkiewicz K."/>
            <person name="Wedrychowicz H."/>
        </authorList>
    </citation>
    <scope>NUCLEOTIDE SEQUENCE [LARGE SCALE GENOMIC DNA]</scope>
    <source>
        <strain evidence="2 3">CGMCC 4.5723</strain>
    </source>
</reference>
<organism evidence="2 3">
    <name type="scientific">Nocardiopsis flavescens</name>
    <dbReference type="NCBI Taxonomy" id="758803"/>
    <lineage>
        <taxon>Bacteria</taxon>
        <taxon>Bacillati</taxon>
        <taxon>Actinomycetota</taxon>
        <taxon>Actinomycetes</taxon>
        <taxon>Streptosporangiales</taxon>
        <taxon>Nocardiopsidaceae</taxon>
        <taxon>Nocardiopsis</taxon>
    </lineage>
</organism>
<sequence length="84" mass="8854">MIELRETREAAMVDVGGMSLEDLAEVHPSVVVRVLRGVLEPACRDLEAVSGFANDGERPETDLPPEKPGTPGREGGGPSTADRG</sequence>
<dbReference type="EMBL" id="FQZK01000021">
    <property type="protein sequence ID" value="SHK49742.1"/>
    <property type="molecule type" value="Genomic_DNA"/>
</dbReference>
<dbReference type="AlphaFoldDB" id="A0A1M6SYB9"/>
<evidence type="ECO:0000256" key="1">
    <source>
        <dbReference type="SAM" id="MobiDB-lite"/>
    </source>
</evidence>
<accession>A0A1M6SYB9</accession>
<protein>
    <submittedName>
        <fullName evidence="2">FXSXX-COOH protein</fullName>
    </submittedName>
</protein>
<dbReference type="OrthoDB" id="3431571at2"/>
<dbReference type="STRING" id="758803.SAMN05421803_12178"/>
<evidence type="ECO:0000313" key="2">
    <source>
        <dbReference type="EMBL" id="SHK49742.1"/>
    </source>
</evidence>
<keyword evidence="3" id="KW-1185">Reference proteome</keyword>
<feature type="compositionally biased region" description="Basic and acidic residues" evidence="1">
    <location>
        <begin position="55"/>
        <end position="65"/>
    </location>
</feature>